<dbReference type="Proteomes" id="UP000091967">
    <property type="component" value="Unassembled WGS sequence"/>
</dbReference>
<dbReference type="AlphaFoldDB" id="A0A1B8AH86"/>
<keyword evidence="3" id="KW-1185">Reference proteome</keyword>
<comment type="caution">
    <text evidence="2">The sequence shown here is derived from an EMBL/GenBank/DDBJ whole genome shotgun (WGS) entry which is preliminary data.</text>
</comment>
<feature type="region of interest" description="Disordered" evidence="1">
    <location>
        <begin position="80"/>
        <end position="106"/>
    </location>
</feature>
<sequence length="271" mass="30470">MSRFPDSYYYASRQEDYPSNSYEDSAPSYWSYGPYYATGQEVGQPVPRESMENMTPYLKDDGVGLGITYPDYSEYYDITTTPTPDTYRSAENTSKNSLSPPPIDPHLLGEEDSLTSLFRADEDREAQLMNPYATDEAEEKKEDDCTFGPQACFFCNVANSALRPFHPTPEPAYEYQNTDSTPKANSDPKAFSASSFRDEYLSHYCYNGQRKSVTSGTVTYVNAAEAAQVAEISHINELTPRNSGGSFTRRCLEKAVSPKTYSKFFKRAAKN</sequence>
<feature type="compositionally biased region" description="Polar residues" evidence="1">
    <location>
        <begin position="175"/>
        <end position="184"/>
    </location>
</feature>
<organism evidence="2 3">
    <name type="scientific">Fusarium poae</name>
    <dbReference type="NCBI Taxonomy" id="36050"/>
    <lineage>
        <taxon>Eukaryota</taxon>
        <taxon>Fungi</taxon>
        <taxon>Dikarya</taxon>
        <taxon>Ascomycota</taxon>
        <taxon>Pezizomycotina</taxon>
        <taxon>Sordariomycetes</taxon>
        <taxon>Hypocreomycetidae</taxon>
        <taxon>Hypocreales</taxon>
        <taxon>Nectriaceae</taxon>
        <taxon>Fusarium</taxon>
    </lineage>
</organism>
<accession>A0A1B8AH86</accession>
<reference evidence="2 3" key="1">
    <citation type="submission" date="2016-06" db="EMBL/GenBank/DDBJ databases">
        <title>Living apart together: crosstalk between the core and supernumerary genomes in a fungal plant pathogen.</title>
        <authorList>
            <person name="Vanheule A."/>
            <person name="Audenaert K."/>
            <person name="Warris S."/>
            <person name="Van De Geest H."/>
            <person name="Schijlen E."/>
            <person name="Hofte M."/>
            <person name="De Saeger S."/>
            <person name="Haesaert G."/>
            <person name="Waalwijk C."/>
            <person name="Van Der Lee T."/>
        </authorList>
    </citation>
    <scope>NUCLEOTIDE SEQUENCE [LARGE SCALE GENOMIC DNA]</scope>
    <source>
        <strain evidence="2 3">2516</strain>
    </source>
</reference>
<proteinExistence type="predicted"/>
<name>A0A1B8AH86_FUSPO</name>
<feature type="compositionally biased region" description="Polar residues" evidence="1">
    <location>
        <begin position="89"/>
        <end position="98"/>
    </location>
</feature>
<gene>
    <name evidence="2" type="ORF">FPOA_11608</name>
</gene>
<evidence type="ECO:0000313" key="2">
    <source>
        <dbReference type="EMBL" id="OBS19883.1"/>
    </source>
</evidence>
<evidence type="ECO:0000313" key="3">
    <source>
        <dbReference type="Proteomes" id="UP000091967"/>
    </source>
</evidence>
<evidence type="ECO:0000256" key="1">
    <source>
        <dbReference type="SAM" id="MobiDB-lite"/>
    </source>
</evidence>
<feature type="region of interest" description="Disordered" evidence="1">
    <location>
        <begin position="169"/>
        <end position="190"/>
    </location>
</feature>
<protein>
    <submittedName>
        <fullName evidence="2">Uncharacterized protein</fullName>
    </submittedName>
</protein>
<dbReference type="EMBL" id="LYXU01000004">
    <property type="protein sequence ID" value="OBS19883.1"/>
    <property type="molecule type" value="Genomic_DNA"/>
</dbReference>